<organism evidence="1 2">
    <name type="scientific">Myodes glareolus</name>
    <name type="common">Bank vole</name>
    <name type="synonym">Clethrionomys glareolus</name>
    <dbReference type="NCBI Taxonomy" id="447135"/>
    <lineage>
        <taxon>Eukaryota</taxon>
        <taxon>Metazoa</taxon>
        <taxon>Chordata</taxon>
        <taxon>Craniata</taxon>
        <taxon>Vertebrata</taxon>
        <taxon>Euteleostomi</taxon>
        <taxon>Mammalia</taxon>
        <taxon>Eutheria</taxon>
        <taxon>Euarchontoglires</taxon>
        <taxon>Glires</taxon>
        <taxon>Rodentia</taxon>
        <taxon>Myomorpha</taxon>
        <taxon>Muroidea</taxon>
        <taxon>Cricetidae</taxon>
        <taxon>Arvicolinae</taxon>
        <taxon>Myodes</taxon>
    </lineage>
</organism>
<name>A0AAW0HDY6_MYOGA</name>
<feature type="non-terminal residue" evidence="1">
    <location>
        <position position="1"/>
    </location>
</feature>
<evidence type="ECO:0000313" key="1">
    <source>
        <dbReference type="EMBL" id="KAK7799655.1"/>
    </source>
</evidence>
<accession>A0AAW0HDY6</accession>
<dbReference type="Gene3D" id="3.40.395.10">
    <property type="entry name" value="Adenoviral Proteinase, Chain A"/>
    <property type="match status" value="1"/>
</dbReference>
<gene>
    <name evidence="1" type="ORF">U0070_017137</name>
</gene>
<evidence type="ECO:0000313" key="2">
    <source>
        <dbReference type="Proteomes" id="UP001488838"/>
    </source>
</evidence>
<comment type="caution">
    <text evidence="1">The sequence shown here is derived from an EMBL/GenBank/DDBJ whole genome shotgun (WGS) entry which is preliminary data.</text>
</comment>
<reference evidence="1 2" key="1">
    <citation type="journal article" date="2023" name="bioRxiv">
        <title>Conserved and derived expression patterns and positive selection on dental genes reveal complex evolutionary context of ever-growing rodent molars.</title>
        <authorList>
            <person name="Calamari Z.T."/>
            <person name="Song A."/>
            <person name="Cohen E."/>
            <person name="Akter M."/>
            <person name="Roy R.D."/>
            <person name="Hallikas O."/>
            <person name="Christensen M.M."/>
            <person name="Li P."/>
            <person name="Marangoni P."/>
            <person name="Jernvall J."/>
            <person name="Klein O.D."/>
        </authorList>
    </citation>
    <scope>NUCLEOTIDE SEQUENCE [LARGE SCALE GENOMIC DNA]</scope>
    <source>
        <strain evidence="1">V071</strain>
    </source>
</reference>
<proteinExistence type="predicted"/>
<dbReference type="InterPro" id="IPR038765">
    <property type="entry name" value="Papain-like_cys_pep_sf"/>
</dbReference>
<dbReference type="AlphaFoldDB" id="A0AAW0HDY6"/>
<sequence>RLQEQEHAVLDSIELHLRVPLEKEIPEMEKEIKNVFRNGNQDEVLSEAFRLTITRKDIQTLNHLNWLNDEVILHLLYMQIVSKY</sequence>
<keyword evidence="2" id="KW-1185">Reference proteome</keyword>
<dbReference type="EMBL" id="JBBHLL010000598">
    <property type="protein sequence ID" value="KAK7799655.1"/>
    <property type="molecule type" value="Genomic_DNA"/>
</dbReference>
<dbReference type="SUPFAM" id="SSF54001">
    <property type="entry name" value="Cysteine proteinases"/>
    <property type="match status" value="1"/>
</dbReference>
<dbReference type="Proteomes" id="UP001488838">
    <property type="component" value="Unassembled WGS sequence"/>
</dbReference>
<protein>
    <submittedName>
        <fullName evidence="1">Uncharacterized protein</fullName>
    </submittedName>
</protein>